<dbReference type="PROSITE" id="PS00083">
    <property type="entry name" value="INTRADIOL_DIOXYGENAS"/>
    <property type="match status" value="1"/>
</dbReference>
<evidence type="ECO:0000313" key="5">
    <source>
        <dbReference type="EMBL" id="KPQ12701.1"/>
    </source>
</evidence>
<keyword evidence="2 5" id="KW-0223">Dioxygenase</keyword>
<dbReference type="EMBL" id="LJSX01000001">
    <property type="protein sequence ID" value="KPQ12701.1"/>
    <property type="molecule type" value="Genomic_DNA"/>
</dbReference>
<dbReference type="STRING" id="1653334.GA0071312_3629"/>
<dbReference type="EMBL" id="FMBM01000003">
    <property type="protein sequence ID" value="SCC82622.1"/>
    <property type="molecule type" value="Genomic_DNA"/>
</dbReference>
<evidence type="ECO:0000313" key="8">
    <source>
        <dbReference type="Proteomes" id="UP000182800"/>
    </source>
</evidence>
<dbReference type="NCBIfam" id="TIGR02422">
    <property type="entry name" value="protocat_beta"/>
    <property type="match status" value="1"/>
</dbReference>
<dbReference type="GO" id="GO:0018578">
    <property type="term" value="F:protocatechuate 3,4-dioxygenase activity"/>
    <property type="evidence" value="ECO:0007669"/>
    <property type="project" value="InterPro"/>
</dbReference>
<protein>
    <submittedName>
        <fullName evidence="5">Protocatechuate 3,4-dioxygenase beta subunit PcaH</fullName>
    </submittedName>
    <submittedName>
        <fullName evidence="6">Protocatechuate 3,4-dioxygenase, beta subunit</fullName>
    </submittedName>
</protein>
<evidence type="ECO:0000256" key="1">
    <source>
        <dbReference type="ARBA" id="ARBA00007825"/>
    </source>
</evidence>
<feature type="domain" description="Intradiol ring-cleavage dioxygenases" evidence="4">
    <location>
        <begin position="76"/>
        <end position="104"/>
    </location>
</feature>
<dbReference type="PANTHER" id="PTHR33711:SF10">
    <property type="entry name" value="INTRADIOL RING-CLEAVAGE DIOXYGENASES DOMAIN-CONTAINING PROTEIN"/>
    <property type="match status" value="1"/>
</dbReference>
<organism evidence="5 7">
    <name type="scientific">Saliniramus fredricksonii</name>
    <dbReference type="NCBI Taxonomy" id="1653334"/>
    <lineage>
        <taxon>Bacteria</taxon>
        <taxon>Pseudomonadati</taxon>
        <taxon>Pseudomonadota</taxon>
        <taxon>Alphaproteobacteria</taxon>
        <taxon>Hyphomicrobiales</taxon>
        <taxon>Salinarimonadaceae</taxon>
        <taxon>Saliniramus</taxon>
    </lineage>
</organism>
<proteinExistence type="inferred from homology"/>
<sequence length="238" mass="26406">MSYTERDTSRHPPALTPAYKSSLLRSPQKPLVALPATLSELTGPVFGHEIIGPHDADLTMNHARSGYSAIGPRIIVHGRILDEDGRGVPDALIEIWQANAGGRYRHKRDGYLAPLDPDFGGCGRTISDEQGAYAFRSIQPGPYPWPNRANDWRPAHIHFSVFGHAFAQRLITQMYFAGDPLIGLCPIVNTIPDPQAINSLTARLDMRATQPMDAIAWRFDIVLRGRRATFFENRPEGS</sequence>
<evidence type="ECO:0000256" key="3">
    <source>
        <dbReference type="ARBA" id="ARBA00023002"/>
    </source>
</evidence>
<dbReference type="PATRIC" id="fig|1653334.4.peg.1956"/>
<gene>
    <name evidence="5" type="primary">pcaH</name>
    <name evidence="6" type="ORF">GA0071312_3629</name>
    <name evidence="5" type="ORF">HLUCCO17_00995</name>
</gene>
<accession>A0A0P7Y5V4</accession>
<dbReference type="GO" id="GO:0008199">
    <property type="term" value="F:ferric iron binding"/>
    <property type="evidence" value="ECO:0007669"/>
    <property type="project" value="InterPro"/>
</dbReference>
<dbReference type="Proteomes" id="UP000050497">
    <property type="component" value="Unassembled WGS sequence"/>
</dbReference>
<keyword evidence="8" id="KW-1185">Reference proteome</keyword>
<dbReference type="RefSeq" id="WP_074446421.1">
    <property type="nucleotide sequence ID" value="NZ_FMBM01000003.1"/>
</dbReference>
<evidence type="ECO:0000313" key="6">
    <source>
        <dbReference type="EMBL" id="SCC82622.1"/>
    </source>
</evidence>
<reference evidence="5 7" key="1">
    <citation type="submission" date="2015-09" db="EMBL/GenBank/DDBJ databases">
        <title>Identification and resolution of microdiversity through metagenomic sequencing of parallel consortia.</title>
        <authorList>
            <person name="Nelson W.C."/>
            <person name="Romine M.F."/>
            <person name="Lindemann S.R."/>
        </authorList>
    </citation>
    <scope>NUCLEOTIDE SEQUENCE [LARGE SCALE GENOMIC DNA]</scope>
    <source>
        <strain evidence="5">HL-109</strain>
    </source>
</reference>
<comment type="similarity">
    <text evidence="1">Belongs to the intradiol ring-cleavage dioxygenase family.</text>
</comment>
<name>A0A0P7Y5V4_9HYPH</name>
<dbReference type="Pfam" id="PF00775">
    <property type="entry name" value="Dioxygenase_C"/>
    <property type="match status" value="1"/>
</dbReference>
<dbReference type="InterPro" id="IPR024756">
    <property type="entry name" value="PCDO_beta_N"/>
</dbReference>
<evidence type="ECO:0000313" key="7">
    <source>
        <dbReference type="Proteomes" id="UP000050497"/>
    </source>
</evidence>
<dbReference type="GO" id="GO:0019619">
    <property type="term" value="P:3,4-dihydroxybenzoate catabolic process"/>
    <property type="evidence" value="ECO:0007669"/>
    <property type="project" value="InterPro"/>
</dbReference>
<dbReference type="InterPro" id="IPR050770">
    <property type="entry name" value="Intradiol_RC_Dioxygenase"/>
</dbReference>
<dbReference type="InterPro" id="IPR012785">
    <property type="entry name" value="Protocat_dOase_b"/>
</dbReference>
<dbReference type="InterPro" id="IPR000627">
    <property type="entry name" value="Intradiol_dOase_C"/>
</dbReference>
<comment type="caution">
    <text evidence="5">The sequence shown here is derived from an EMBL/GenBank/DDBJ whole genome shotgun (WGS) entry which is preliminary data.</text>
</comment>
<reference evidence="6 8" key="2">
    <citation type="submission" date="2016-08" db="EMBL/GenBank/DDBJ databases">
        <authorList>
            <person name="Varghese N."/>
            <person name="Submissions Spin"/>
        </authorList>
    </citation>
    <scope>NUCLEOTIDE SEQUENCE [LARGE SCALE GENOMIC DNA]</scope>
    <source>
        <strain evidence="6 8">HL-109</strain>
    </source>
</reference>
<keyword evidence="3" id="KW-0560">Oxidoreductase</keyword>
<dbReference type="PANTHER" id="PTHR33711">
    <property type="entry name" value="DIOXYGENASE, PUTATIVE (AFU_ORTHOLOGUE AFUA_2G02910)-RELATED"/>
    <property type="match status" value="1"/>
</dbReference>
<dbReference type="SUPFAM" id="SSF49482">
    <property type="entry name" value="Aromatic compound dioxygenase"/>
    <property type="match status" value="1"/>
</dbReference>
<dbReference type="Proteomes" id="UP000182800">
    <property type="component" value="Unassembled WGS sequence"/>
</dbReference>
<dbReference type="AlphaFoldDB" id="A0A0P7Y5V4"/>
<dbReference type="InterPro" id="IPR015889">
    <property type="entry name" value="Intradiol_dOase_core"/>
</dbReference>
<dbReference type="Pfam" id="PF12391">
    <property type="entry name" value="PCDO_beta_N"/>
    <property type="match status" value="1"/>
</dbReference>
<evidence type="ECO:0000259" key="4">
    <source>
        <dbReference type="PROSITE" id="PS00083"/>
    </source>
</evidence>
<evidence type="ECO:0000256" key="2">
    <source>
        <dbReference type="ARBA" id="ARBA00022964"/>
    </source>
</evidence>
<dbReference type="OrthoDB" id="9805815at2"/>
<dbReference type="Gene3D" id="2.60.130.10">
    <property type="entry name" value="Aromatic compound dioxygenase"/>
    <property type="match status" value="1"/>
</dbReference>